<dbReference type="AlphaFoldDB" id="A0A3A4NL67"/>
<dbReference type="Proteomes" id="UP000265882">
    <property type="component" value="Unassembled WGS sequence"/>
</dbReference>
<dbReference type="NCBIfam" id="TIGR03605">
    <property type="entry name" value="antibiot_sagB"/>
    <property type="match status" value="1"/>
</dbReference>
<dbReference type="PANTHER" id="PTHR43745">
    <property type="entry name" value="NITROREDUCTASE MJ1384-RELATED"/>
    <property type="match status" value="1"/>
</dbReference>
<protein>
    <submittedName>
        <fullName evidence="2">SagB/ThcOx family dehydrogenase</fullName>
    </submittedName>
</protein>
<dbReference type="Gene3D" id="3.40.109.10">
    <property type="entry name" value="NADH Oxidase"/>
    <property type="match status" value="1"/>
</dbReference>
<dbReference type="CDD" id="cd02142">
    <property type="entry name" value="McbC_SagB-like_oxidoreductase"/>
    <property type="match status" value="1"/>
</dbReference>
<evidence type="ECO:0000313" key="2">
    <source>
        <dbReference type="EMBL" id="RJP19832.1"/>
    </source>
</evidence>
<dbReference type="InterPro" id="IPR000415">
    <property type="entry name" value="Nitroreductase-like"/>
</dbReference>
<dbReference type="SUPFAM" id="SSF55469">
    <property type="entry name" value="FMN-dependent nitroreductase-like"/>
    <property type="match status" value="1"/>
</dbReference>
<name>A0A3A4NL67_ABYX5</name>
<reference evidence="2 3" key="1">
    <citation type="journal article" date="2017" name="ISME J.">
        <title>Energy and carbon metabolisms in a deep terrestrial subsurface fluid microbial community.</title>
        <authorList>
            <person name="Momper L."/>
            <person name="Jungbluth S.P."/>
            <person name="Lee M.D."/>
            <person name="Amend J.P."/>
        </authorList>
    </citation>
    <scope>NUCLEOTIDE SEQUENCE [LARGE SCALE GENOMIC DNA]</scope>
    <source>
        <strain evidence="2">SURF_5</strain>
    </source>
</reference>
<proteinExistence type="predicted"/>
<dbReference type="EMBL" id="QZKU01000084">
    <property type="protein sequence ID" value="RJP19832.1"/>
    <property type="molecule type" value="Genomic_DNA"/>
</dbReference>
<comment type="caution">
    <text evidence="2">The sequence shown here is derived from an EMBL/GenBank/DDBJ whole genome shotgun (WGS) entry which is preliminary data.</text>
</comment>
<dbReference type="Pfam" id="PF00881">
    <property type="entry name" value="Nitroreductase"/>
    <property type="match status" value="1"/>
</dbReference>
<accession>A0A3A4NL67</accession>
<dbReference type="InterPro" id="IPR020051">
    <property type="entry name" value="SagB-type_dehydrogenase"/>
</dbReference>
<dbReference type="PANTHER" id="PTHR43745:SF2">
    <property type="entry name" value="NITROREDUCTASE MJ1384-RELATED"/>
    <property type="match status" value="1"/>
</dbReference>
<dbReference type="InterPro" id="IPR029479">
    <property type="entry name" value="Nitroreductase"/>
</dbReference>
<organism evidence="2 3">
    <name type="scientific">Abyssobacteria bacterium (strain SURF_5)</name>
    <dbReference type="NCBI Taxonomy" id="2093360"/>
    <lineage>
        <taxon>Bacteria</taxon>
        <taxon>Pseudomonadati</taxon>
        <taxon>Candidatus Hydrogenedentota</taxon>
        <taxon>Candidatus Abyssobacteria</taxon>
    </lineage>
</organism>
<gene>
    <name evidence="2" type="ORF">C4520_12145</name>
</gene>
<sequence>MEYEGIGKTYQDLTRYRRGSMRRHKLDFEMQPSPRKLYPESLQEVVLPTPTTKGGVPLWDIIRERRSIRSYGRESMSLQQLAQLLWATQGITLRVREHGFRSAPSAGALYPIETYVLSNRVENLEPGLYHYDPSEASLQLLKQGDYGRLVARSALDQPMFEEAAAVFLWTAIIARSAWKYAERAYRYIYMDAGHIGQNLYLAAAGIGFGCCAAGAFYDEEINAFLEIDGREETAVYLAAVGKLH</sequence>
<evidence type="ECO:0000313" key="3">
    <source>
        <dbReference type="Proteomes" id="UP000265882"/>
    </source>
</evidence>
<evidence type="ECO:0000259" key="1">
    <source>
        <dbReference type="Pfam" id="PF00881"/>
    </source>
</evidence>
<feature type="domain" description="Nitroreductase" evidence="1">
    <location>
        <begin position="62"/>
        <end position="242"/>
    </location>
</feature>
<dbReference type="GO" id="GO:0016491">
    <property type="term" value="F:oxidoreductase activity"/>
    <property type="evidence" value="ECO:0007669"/>
    <property type="project" value="InterPro"/>
</dbReference>
<dbReference type="InterPro" id="IPR052544">
    <property type="entry name" value="Bacteriocin_Proc_Enz"/>
</dbReference>